<dbReference type="eggNOG" id="arCOG01296">
    <property type="taxonomic scope" value="Archaea"/>
</dbReference>
<evidence type="ECO:0000256" key="1">
    <source>
        <dbReference type="ARBA" id="ARBA00022630"/>
    </source>
</evidence>
<dbReference type="HOGENOM" id="CLU_031864_5_3_2"/>
<keyword evidence="1" id="KW-0285">Flavoprotein</keyword>
<sequence length="331" mass="36443">MKNLSLRLGTKISRPPKGELYDVLIVGGGPAGFSAAVYASRFLLKSAVVSEDIGGQLNLTDVVDDYPGTLSIKASELVSRFRDHAEKLFKVPVYEFISVKKFDKVDDEFHITGSNGLDVYSKTIILAVGSKRRKLNVPGEDTFTGKGVSYCSICDAPLYKGKDSVVVVGGGDAALEGALLLSGYVKKVYLVHRRDQFRAKPFYVNQVLNKKNIEILYNSVVKEIKGDNFVKSAVVLNKENNNEREINIDGIFIEIGFEPPKDWYQSLGLETDEAGYIKVDDWMRTNIEGVFAAGDATSKWKGFRQIVTAAASGSIAAYSAYTYLTEKSSKR</sequence>
<dbReference type="NCBIfam" id="TIGR01292">
    <property type="entry name" value="TRX_reduct"/>
    <property type="match status" value="1"/>
</dbReference>
<accession>L0AD06</accession>
<dbReference type="GO" id="GO:0005737">
    <property type="term" value="C:cytoplasm"/>
    <property type="evidence" value="ECO:0007669"/>
    <property type="project" value="InterPro"/>
</dbReference>
<dbReference type="PANTHER" id="PTHR48105">
    <property type="entry name" value="THIOREDOXIN REDUCTASE 1-RELATED-RELATED"/>
    <property type="match status" value="1"/>
</dbReference>
<evidence type="ECO:0000256" key="2">
    <source>
        <dbReference type="ARBA" id="ARBA00023002"/>
    </source>
</evidence>
<evidence type="ECO:0000313" key="4">
    <source>
        <dbReference type="EMBL" id="AFZ71022.1"/>
    </source>
</evidence>
<dbReference type="InParanoid" id="L0AD06"/>
<dbReference type="SUPFAM" id="SSF51905">
    <property type="entry name" value="FAD/NAD(P)-binding domain"/>
    <property type="match status" value="1"/>
</dbReference>
<dbReference type="EMBL" id="CP003378">
    <property type="protein sequence ID" value="AFZ71022.1"/>
    <property type="molecule type" value="Genomic_DNA"/>
</dbReference>
<name>L0AD06_CALLD</name>
<keyword evidence="2" id="KW-0560">Oxidoreductase</keyword>
<gene>
    <name evidence="4" type="ordered locus">Calag_1310</name>
</gene>
<dbReference type="Gene3D" id="3.50.50.60">
    <property type="entry name" value="FAD/NAD(P)-binding domain"/>
    <property type="match status" value="2"/>
</dbReference>
<dbReference type="InterPro" id="IPR005982">
    <property type="entry name" value="Thioredox_Rdtase"/>
</dbReference>
<dbReference type="GO" id="GO:0019430">
    <property type="term" value="P:removal of superoxide radicals"/>
    <property type="evidence" value="ECO:0007669"/>
    <property type="project" value="InterPro"/>
</dbReference>
<dbReference type="FunCoup" id="L0AD06">
    <property type="interactions" value="28"/>
</dbReference>
<dbReference type="Proteomes" id="UP000010469">
    <property type="component" value="Chromosome"/>
</dbReference>
<dbReference type="PRINTS" id="PR00368">
    <property type="entry name" value="FADPNR"/>
</dbReference>
<evidence type="ECO:0000259" key="3">
    <source>
        <dbReference type="Pfam" id="PF07992"/>
    </source>
</evidence>
<dbReference type="InterPro" id="IPR023753">
    <property type="entry name" value="FAD/NAD-binding_dom"/>
</dbReference>
<dbReference type="InterPro" id="IPR036188">
    <property type="entry name" value="FAD/NAD-bd_sf"/>
</dbReference>
<dbReference type="InterPro" id="IPR050097">
    <property type="entry name" value="Ferredoxin-NADP_redctase_2"/>
</dbReference>
<evidence type="ECO:0000313" key="5">
    <source>
        <dbReference type="Proteomes" id="UP000010469"/>
    </source>
</evidence>
<feature type="domain" description="FAD/NAD(P)-binding" evidence="3">
    <location>
        <begin position="21"/>
        <end position="313"/>
    </location>
</feature>
<dbReference type="KEGG" id="clg:Calag_1310"/>
<dbReference type="GO" id="GO:0004791">
    <property type="term" value="F:thioredoxin-disulfide reductase (NADPH) activity"/>
    <property type="evidence" value="ECO:0007669"/>
    <property type="project" value="InterPro"/>
</dbReference>
<keyword evidence="5" id="KW-1185">Reference proteome</keyword>
<dbReference type="AlphaFoldDB" id="L0AD06"/>
<dbReference type="Pfam" id="PF07992">
    <property type="entry name" value="Pyr_redox_2"/>
    <property type="match status" value="1"/>
</dbReference>
<reference evidence="5" key="1">
    <citation type="submission" date="2012-03" db="EMBL/GenBank/DDBJ databases">
        <title>Complete genome of Caldisphaera lagunensis DSM 15908.</title>
        <authorList>
            <person name="Lucas S."/>
            <person name="Copeland A."/>
            <person name="Lapidus A."/>
            <person name="Glavina del Rio T."/>
            <person name="Dalin E."/>
            <person name="Tice H."/>
            <person name="Bruce D."/>
            <person name="Goodwin L."/>
            <person name="Pitluck S."/>
            <person name="Peters L."/>
            <person name="Mikhailova N."/>
            <person name="Teshima H."/>
            <person name="Kyrpides N."/>
            <person name="Mavromatis K."/>
            <person name="Ivanova N."/>
            <person name="Brettin T."/>
            <person name="Detter J.C."/>
            <person name="Han C."/>
            <person name="Larimer F."/>
            <person name="Land M."/>
            <person name="Hauser L."/>
            <person name="Markowitz V."/>
            <person name="Cheng J.-F."/>
            <person name="Hugenholtz P."/>
            <person name="Woyke T."/>
            <person name="Wu D."/>
            <person name="Spring S."/>
            <person name="Schroeder M."/>
            <person name="Brambilla E."/>
            <person name="Klenk H.-P."/>
            <person name="Eisen J.A."/>
        </authorList>
    </citation>
    <scope>NUCLEOTIDE SEQUENCE [LARGE SCALE GENOMIC DNA]</scope>
    <source>
        <strain evidence="5">DSM 15908 / JCM 11604 / IC-154</strain>
    </source>
</reference>
<dbReference type="PRINTS" id="PR00469">
    <property type="entry name" value="PNDRDTASEII"/>
</dbReference>
<proteinExistence type="predicted"/>
<protein>
    <submittedName>
        <fullName evidence="4">Thioredoxin-disulfide reductase</fullName>
    </submittedName>
</protein>
<dbReference type="STRING" id="1056495.Calag_1310"/>
<organism evidence="4 5">
    <name type="scientific">Caldisphaera lagunensis (strain DSM 15908 / JCM 11604 / ANMR 0165 / IC-154)</name>
    <dbReference type="NCBI Taxonomy" id="1056495"/>
    <lineage>
        <taxon>Archaea</taxon>
        <taxon>Thermoproteota</taxon>
        <taxon>Thermoprotei</taxon>
        <taxon>Acidilobales</taxon>
        <taxon>Caldisphaeraceae</taxon>
        <taxon>Caldisphaera</taxon>
    </lineage>
</organism>